<dbReference type="Gene3D" id="1.10.340.70">
    <property type="match status" value="1"/>
</dbReference>
<dbReference type="Proteomes" id="UP000265080">
    <property type="component" value="Chromosome 2"/>
</dbReference>
<dbReference type="InterPro" id="IPR012337">
    <property type="entry name" value="RNaseH-like_sf"/>
</dbReference>
<evidence type="ECO:0000256" key="2">
    <source>
        <dbReference type="ARBA" id="ARBA00022695"/>
    </source>
</evidence>
<evidence type="ECO:0000313" key="11">
    <source>
        <dbReference type="Proteomes" id="UP000265080"/>
    </source>
</evidence>
<dbReference type="FunFam" id="3.30.420.10:FF:000032">
    <property type="entry name" value="Retrovirus-related Pol polyprotein from transposon 297-like Protein"/>
    <property type="match status" value="1"/>
</dbReference>
<dbReference type="GO" id="GO:0016787">
    <property type="term" value="F:hydrolase activity"/>
    <property type="evidence" value="ECO:0007669"/>
    <property type="project" value="UniProtKB-KW"/>
</dbReference>
<organism evidence="10 11">
    <name type="scientific">Amphiprion percula</name>
    <name type="common">Orange clownfish</name>
    <name type="synonym">Lutjanus percula</name>
    <dbReference type="NCBI Taxonomy" id="161767"/>
    <lineage>
        <taxon>Eukaryota</taxon>
        <taxon>Metazoa</taxon>
        <taxon>Chordata</taxon>
        <taxon>Craniata</taxon>
        <taxon>Vertebrata</taxon>
        <taxon>Euteleostomi</taxon>
        <taxon>Actinopterygii</taxon>
        <taxon>Neopterygii</taxon>
        <taxon>Teleostei</taxon>
        <taxon>Neoteleostei</taxon>
        <taxon>Acanthomorphata</taxon>
        <taxon>Ovalentaria</taxon>
        <taxon>Pomacentridae</taxon>
        <taxon>Amphiprion</taxon>
    </lineage>
</organism>
<keyword evidence="2" id="KW-0548">Nucleotidyltransferase</keyword>
<dbReference type="InterPro" id="IPR041373">
    <property type="entry name" value="RT_RNaseH"/>
</dbReference>
<dbReference type="PANTHER" id="PTHR37984:SF15">
    <property type="entry name" value="INTEGRASE CATALYTIC DOMAIN-CONTAINING PROTEIN"/>
    <property type="match status" value="1"/>
</dbReference>
<dbReference type="InterPro" id="IPR036397">
    <property type="entry name" value="RNaseH_sf"/>
</dbReference>
<dbReference type="Gene3D" id="3.30.420.10">
    <property type="entry name" value="Ribonuclease H-like superfamily/Ribonuclease H"/>
    <property type="match status" value="1"/>
</dbReference>
<feature type="region of interest" description="Disordered" evidence="8">
    <location>
        <begin position="90"/>
        <end position="112"/>
    </location>
</feature>
<dbReference type="Pfam" id="PF00665">
    <property type="entry name" value="rve"/>
    <property type="match status" value="1"/>
</dbReference>
<dbReference type="STRING" id="161767.ENSAPEP00000003442"/>
<evidence type="ECO:0000256" key="3">
    <source>
        <dbReference type="ARBA" id="ARBA00022722"/>
    </source>
</evidence>
<dbReference type="InterPro" id="IPR001584">
    <property type="entry name" value="Integrase_cat-core"/>
</dbReference>
<feature type="domain" description="Integrase catalytic" evidence="9">
    <location>
        <begin position="333"/>
        <end position="458"/>
    </location>
</feature>
<keyword evidence="1" id="KW-0808">Transferase</keyword>
<dbReference type="Pfam" id="PF17921">
    <property type="entry name" value="Integrase_H2C2"/>
    <property type="match status" value="1"/>
</dbReference>
<dbReference type="SUPFAM" id="SSF56672">
    <property type="entry name" value="DNA/RNA polymerases"/>
    <property type="match status" value="1"/>
</dbReference>
<dbReference type="PROSITE" id="PS50994">
    <property type="entry name" value="INTEGRASE"/>
    <property type="match status" value="1"/>
</dbReference>
<dbReference type="PANTHER" id="PTHR37984">
    <property type="entry name" value="PROTEIN CBG26694"/>
    <property type="match status" value="1"/>
</dbReference>
<dbReference type="Pfam" id="PF17917">
    <property type="entry name" value="RT_RNaseH"/>
    <property type="match status" value="1"/>
</dbReference>
<sequence length="458" mass="52048">MHVIAYASRGLSRSASRYPAHKLEFLALKWSVTEKFSDYLYGNHFTVVTDSNLLTYILTSAKLDATSYRWLAALSTFTFKLLYRPGKQNADADGLSHKPHGAPVDDPKSQKKRERIYQFTQGHLSDPANIDAVDQGVVHAICDRQFVYSASHDDQSDAGGVALVEALAMSADALPDSCEQENQLGGLPALPHLTEAELRNKQRADQCLRHVILQVEHNVRPPPTLREELPELPLMLRELGRLELLNNILYRKRQVGSQTHYQLVLPTELREIVLTSLHDHMGHMGVDRTLDLVRARFYWPRMALDVEKKVKTCGRCVWRKALPERTAPLMNIHTTRPLKLVCMDSLSLEPDRSGTKDILVITDHFTKFAVAIPTPNQKARTVAKCLWGNFIVHYGFPERLHSDQGRDFESCTIKELCQVANIHKVRTTPYHPRGNPVEWFNRTLLDMLGTLQDQDKSH</sequence>
<dbReference type="GO" id="GO:0015074">
    <property type="term" value="P:DNA integration"/>
    <property type="evidence" value="ECO:0007669"/>
    <property type="project" value="InterPro"/>
</dbReference>
<name>A0A3P8RU93_AMPPE</name>
<evidence type="ECO:0000256" key="7">
    <source>
        <dbReference type="ARBA" id="ARBA00039658"/>
    </source>
</evidence>
<dbReference type="GO" id="GO:0004519">
    <property type="term" value="F:endonuclease activity"/>
    <property type="evidence" value="ECO:0007669"/>
    <property type="project" value="UniProtKB-KW"/>
</dbReference>
<evidence type="ECO:0000256" key="5">
    <source>
        <dbReference type="ARBA" id="ARBA00022801"/>
    </source>
</evidence>
<evidence type="ECO:0000259" key="9">
    <source>
        <dbReference type="PROSITE" id="PS50994"/>
    </source>
</evidence>
<keyword evidence="5" id="KW-0378">Hydrolase</keyword>
<dbReference type="InterPro" id="IPR041588">
    <property type="entry name" value="Integrase_H2C2"/>
</dbReference>
<dbReference type="SUPFAM" id="SSF53098">
    <property type="entry name" value="Ribonuclease H-like"/>
    <property type="match status" value="1"/>
</dbReference>
<reference evidence="10" key="3">
    <citation type="submission" date="2025-09" db="UniProtKB">
        <authorList>
            <consortium name="Ensembl"/>
        </authorList>
    </citation>
    <scope>IDENTIFICATION</scope>
</reference>
<protein>
    <recommendedName>
        <fullName evidence="7">Gypsy retrotransposon integrase-like protein 1</fullName>
    </recommendedName>
</protein>
<reference evidence="10 11" key="1">
    <citation type="submission" date="2018-03" db="EMBL/GenBank/DDBJ databases">
        <title>Finding Nemo's genes: A chromosome-scale reference assembly of the genome of the orange clownfish Amphiprion percula.</title>
        <authorList>
            <person name="Lehmann R."/>
        </authorList>
    </citation>
    <scope>NUCLEOTIDE SEQUENCE</scope>
</reference>
<proteinExistence type="predicted"/>
<dbReference type="Ensembl" id="ENSAPET00000003523.1">
    <property type="protein sequence ID" value="ENSAPEP00000003442.1"/>
    <property type="gene ID" value="ENSAPEG00000002489.1"/>
</dbReference>
<dbReference type="InterPro" id="IPR050951">
    <property type="entry name" value="Retrovirus_Pol_polyprotein"/>
</dbReference>
<dbReference type="OMA" id="DCARERV"/>
<evidence type="ECO:0000256" key="8">
    <source>
        <dbReference type="SAM" id="MobiDB-lite"/>
    </source>
</evidence>
<accession>A0A3P8RU93</accession>
<evidence type="ECO:0000256" key="6">
    <source>
        <dbReference type="ARBA" id="ARBA00022918"/>
    </source>
</evidence>
<keyword evidence="4" id="KW-0255">Endonuclease</keyword>
<keyword evidence="11" id="KW-1185">Reference proteome</keyword>
<dbReference type="AlphaFoldDB" id="A0A3P8RU93"/>
<dbReference type="GO" id="GO:0003964">
    <property type="term" value="F:RNA-directed DNA polymerase activity"/>
    <property type="evidence" value="ECO:0007669"/>
    <property type="project" value="UniProtKB-KW"/>
</dbReference>
<evidence type="ECO:0000256" key="4">
    <source>
        <dbReference type="ARBA" id="ARBA00022759"/>
    </source>
</evidence>
<evidence type="ECO:0000256" key="1">
    <source>
        <dbReference type="ARBA" id="ARBA00022679"/>
    </source>
</evidence>
<dbReference type="CDD" id="cd09274">
    <property type="entry name" value="RNase_HI_RT_Ty3"/>
    <property type="match status" value="1"/>
</dbReference>
<reference evidence="10" key="2">
    <citation type="submission" date="2025-08" db="UniProtKB">
        <authorList>
            <consortium name="Ensembl"/>
        </authorList>
    </citation>
    <scope>IDENTIFICATION</scope>
</reference>
<dbReference type="FunFam" id="1.10.340.70:FF:000001">
    <property type="entry name" value="Retrovirus-related Pol polyprotein from transposon gypsy-like Protein"/>
    <property type="match status" value="1"/>
</dbReference>
<keyword evidence="3" id="KW-0540">Nuclease</keyword>
<evidence type="ECO:0000313" key="10">
    <source>
        <dbReference type="Ensembl" id="ENSAPEP00000003442.1"/>
    </source>
</evidence>
<dbReference type="GeneTree" id="ENSGT00940000178018"/>
<dbReference type="InterPro" id="IPR043502">
    <property type="entry name" value="DNA/RNA_pol_sf"/>
</dbReference>
<dbReference type="GO" id="GO:0003676">
    <property type="term" value="F:nucleic acid binding"/>
    <property type="evidence" value="ECO:0007669"/>
    <property type="project" value="InterPro"/>
</dbReference>
<keyword evidence="6" id="KW-0695">RNA-directed DNA polymerase</keyword>